<sequence>MNTRVIISLAFSVVLIGWAFWLVSPKSGTDNGTITTPTTTIVDGKQLIDIRAKGGYSPRSVTAKAGMPTILRITTSGTFDCSASLVIPKLSYQKFLQPSGTEDIAIAAEQARGTLQGLCAMGMYNFQIKFQ</sequence>
<reference evidence="3 4" key="1">
    <citation type="journal article" date="2016" name="Nat. Commun.">
        <title>Thousands of microbial genomes shed light on interconnected biogeochemical processes in an aquifer system.</title>
        <authorList>
            <person name="Anantharaman K."/>
            <person name="Brown C.T."/>
            <person name="Hug L.A."/>
            <person name="Sharon I."/>
            <person name="Castelle C.J."/>
            <person name="Probst A.J."/>
            <person name="Thomas B.C."/>
            <person name="Singh A."/>
            <person name="Wilkins M.J."/>
            <person name="Karaoz U."/>
            <person name="Brodie E.L."/>
            <person name="Williams K.H."/>
            <person name="Hubbard S.S."/>
            <person name="Banfield J.F."/>
        </authorList>
    </citation>
    <scope>NUCLEOTIDE SEQUENCE [LARGE SCALE GENOMIC DNA]</scope>
</reference>
<keyword evidence="1" id="KW-0472">Membrane</keyword>
<accession>A0A1G2BNU5</accession>
<evidence type="ECO:0000313" key="4">
    <source>
        <dbReference type="Proteomes" id="UP000177349"/>
    </source>
</evidence>
<dbReference type="Proteomes" id="UP000177349">
    <property type="component" value="Unassembled WGS sequence"/>
</dbReference>
<name>A0A1G2BNU5_9BACT</name>
<keyword evidence="1" id="KW-0812">Transmembrane</keyword>
<proteinExistence type="predicted"/>
<dbReference type="InterPro" id="IPR028096">
    <property type="entry name" value="EfeO_Cupredoxin"/>
</dbReference>
<evidence type="ECO:0000313" key="3">
    <source>
        <dbReference type="EMBL" id="OGY90793.1"/>
    </source>
</evidence>
<evidence type="ECO:0000259" key="2">
    <source>
        <dbReference type="Pfam" id="PF13473"/>
    </source>
</evidence>
<dbReference type="InterPro" id="IPR008972">
    <property type="entry name" value="Cupredoxin"/>
</dbReference>
<gene>
    <name evidence="3" type="ORF">A3B31_02030</name>
</gene>
<protein>
    <recommendedName>
        <fullName evidence="2">EfeO-type cupredoxin-like domain-containing protein</fullName>
    </recommendedName>
</protein>
<dbReference type="AlphaFoldDB" id="A0A1G2BNU5"/>
<keyword evidence="1" id="KW-1133">Transmembrane helix</keyword>
<feature type="transmembrane region" description="Helical" evidence="1">
    <location>
        <begin position="6"/>
        <end position="23"/>
    </location>
</feature>
<dbReference type="EMBL" id="MHKN01000055">
    <property type="protein sequence ID" value="OGY90793.1"/>
    <property type="molecule type" value="Genomic_DNA"/>
</dbReference>
<dbReference type="Pfam" id="PF13473">
    <property type="entry name" value="Cupredoxin_1"/>
    <property type="match status" value="1"/>
</dbReference>
<organism evidence="3 4">
    <name type="scientific">Candidatus Komeilibacteria bacterium RIFCSPLOWO2_01_FULL_53_11</name>
    <dbReference type="NCBI Taxonomy" id="1798552"/>
    <lineage>
        <taxon>Bacteria</taxon>
        <taxon>Candidatus Komeiliibacteriota</taxon>
    </lineage>
</organism>
<comment type="caution">
    <text evidence="3">The sequence shown here is derived from an EMBL/GenBank/DDBJ whole genome shotgun (WGS) entry which is preliminary data.</text>
</comment>
<evidence type="ECO:0000256" key="1">
    <source>
        <dbReference type="SAM" id="Phobius"/>
    </source>
</evidence>
<feature type="domain" description="EfeO-type cupredoxin-like" evidence="2">
    <location>
        <begin position="13"/>
        <end position="126"/>
    </location>
</feature>
<dbReference type="Gene3D" id="2.60.40.420">
    <property type="entry name" value="Cupredoxins - blue copper proteins"/>
    <property type="match status" value="1"/>
</dbReference>